<comment type="similarity">
    <text evidence="6">Belongs to the nlpA lipoprotein family.</text>
</comment>
<gene>
    <name evidence="8" type="ORF">DC083_07445</name>
</gene>
<dbReference type="Gene3D" id="3.40.190.10">
    <property type="entry name" value="Periplasmic binding protein-like II"/>
    <property type="match status" value="2"/>
</dbReference>
<evidence type="ECO:0000256" key="3">
    <source>
        <dbReference type="ARBA" id="ARBA00023136"/>
    </source>
</evidence>
<dbReference type="AlphaFoldDB" id="A0A2U2AEE8"/>
<keyword evidence="9" id="KW-1185">Reference proteome</keyword>
<comment type="caution">
    <text evidence="8">The sequence shown here is derived from an EMBL/GenBank/DDBJ whole genome shotgun (WGS) entry which is preliminary data.</text>
</comment>
<reference evidence="9" key="1">
    <citation type="submission" date="2018-05" db="EMBL/GenBank/DDBJ databases">
        <title>Ignatzschineria dubaiensis sp. nov., isolated from necrotic foot tissues of dromedaries (Camelus dromedarius) and associated maggots in Dubai, United Arab Emirates.</title>
        <authorList>
            <person name="Tsang C.C."/>
            <person name="Tang J.Y.M."/>
            <person name="Fong J.Y.H."/>
            <person name="Kinne J."/>
            <person name="Lee H.H."/>
            <person name="Joseph M."/>
            <person name="Jose S."/>
            <person name="Schuster R.K."/>
            <person name="Tang Y."/>
            <person name="Sivakumar S."/>
            <person name="Chen J.H.K."/>
            <person name="Teng J.L.L."/>
            <person name="Lau S.K.P."/>
            <person name="Wernery U."/>
            <person name="Woo P.C.Y."/>
        </authorList>
    </citation>
    <scope>NUCLEOTIDE SEQUENCE [LARGE SCALE GENOMIC DNA]</scope>
    <source>
        <strain evidence="9">KCTC 22644</strain>
    </source>
</reference>
<evidence type="ECO:0000313" key="9">
    <source>
        <dbReference type="Proteomes" id="UP000245020"/>
    </source>
</evidence>
<dbReference type="PROSITE" id="PS51257">
    <property type="entry name" value="PROKAR_LIPOPROTEIN"/>
    <property type="match status" value="1"/>
</dbReference>
<evidence type="ECO:0000256" key="2">
    <source>
        <dbReference type="ARBA" id="ARBA00022729"/>
    </source>
</evidence>
<dbReference type="PANTHER" id="PTHR30429:SF0">
    <property type="entry name" value="METHIONINE-BINDING LIPOPROTEIN METQ"/>
    <property type="match status" value="1"/>
</dbReference>
<keyword evidence="5 6" id="KW-0449">Lipoprotein</keyword>
<evidence type="ECO:0000256" key="6">
    <source>
        <dbReference type="PIRNR" id="PIRNR002854"/>
    </source>
</evidence>
<dbReference type="Pfam" id="PF03180">
    <property type="entry name" value="Lipoprotein_9"/>
    <property type="match status" value="1"/>
</dbReference>
<dbReference type="SUPFAM" id="SSF53850">
    <property type="entry name" value="Periplasmic binding protein-like II"/>
    <property type="match status" value="1"/>
</dbReference>
<dbReference type="OrthoDB" id="9812878at2"/>
<evidence type="ECO:0000256" key="5">
    <source>
        <dbReference type="ARBA" id="ARBA00023288"/>
    </source>
</evidence>
<evidence type="ECO:0000256" key="4">
    <source>
        <dbReference type="ARBA" id="ARBA00023139"/>
    </source>
</evidence>
<evidence type="ECO:0000313" key="8">
    <source>
        <dbReference type="EMBL" id="PWD80929.1"/>
    </source>
</evidence>
<name>A0A2U2AEE8_9GAMM</name>
<keyword evidence="3" id="KW-0472">Membrane</keyword>
<evidence type="ECO:0000256" key="1">
    <source>
        <dbReference type="ARBA" id="ARBA00004635"/>
    </source>
</evidence>
<dbReference type="Proteomes" id="UP000245020">
    <property type="component" value="Unassembled WGS sequence"/>
</dbReference>
<comment type="subcellular location">
    <subcellularLocation>
        <location evidence="1">Membrane</location>
        <topology evidence="1">Lipid-anchor</topology>
    </subcellularLocation>
</comment>
<dbReference type="PANTHER" id="PTHR30429">
    <property type="entry name" value="D-METHIONINE-BINDING LIPOPROTEIN METQ"/>
    <property type="match status" value="1"/>
</dbReference>
<organism evidence="8 9">
    <name type="scientific">Ignatzschineria ureiclastica</name>
    <dbReference type="NCBI Taxonomy" id="472582"/>
    <lineage>
        <taxon>Bacteria</taxon>
        <taxon>Pseudomonadati</taxon>
        <taxon>Pseudomonadota</taxon>
        <taxon>Gammaproteobacteria</taxon>
        <taxon>Cardiobacteriales</taxon>
        <taxon>Ignatzschineriaceae</taxon>
        <taxon>Ignatzschineria</taxon>
    </lineage>
</organism>
<sequence>MKQYFQRFYQHTLGKIITIVVISALVLVGCNETQKNSEIGQATDKKEIVIGVTVGVNGQMVRDVVGPLLEKQGYSYKLIEFADYIRPNLALADGDLDINIFQHKPYLDAFKAQHNLAIEEVFQIPTAPYGLYAGKTKRLEDAHQGMKVSAPNDPSNYARVLVILDHLGWIKLKENTNYLTASREDIAENPLNIEIITLDAGQLPRSLQDVDFSAINGNFAISAGLDPKNAIFTEPTFTFVNWSAARIEDRDAPWLKAITEAFNSDELKAYTAEHFEGYQLPEAWAQDNR</sequence>
<dbReference type="RefSeq" id="WP_109189580.1">
    <property type="nucleotide sequence ID" value="NZ_BMYA01000002.1"/>
</dbReference>
<protein>
    <recommendedName>
        <fullName evidence="6">Lipoprotein</fullName>
    </recommendedName>
</protein>
<dbReference type="EMBL" id="QEWQ01000004">
    <property type="protein sequence ID" value="PWD80929.1"/>
    <property type="molecule type" value="Genomic_DNA"/>
</dbReference>
<evidence type="ECO:0000256" key="7">
    <source>
        <dbReference type="PIRSR" id="PIRSR002854-1"/>
    </source>
</evidence>
<dbReference type="PIRSF" id="PIRSF002854">
    <property type="entry name" value="MetQ"/>
    <property type="match status" value="1"/>
</dbReference>
<keyword evidence="2" id="KW-0732">Signal</keyword>
<proteinExistence type="inferred from homology"/>
<dbReference type="GO" id="GO:0016020">
    <property type="term" value="C:membrane"/>
    <property type="evidence" value="ECO:0007669"/>
    <property type="project" value="UniProtKB-SubCell"/>
</dbReference>
<keyword evidence="4" id="KW-0564">Palmitate</keyword>
<accession>A0A2U2AEE8</accession>
<feature type="lipid moiety-binding region" description="S-diacylglycerol cysteine" evidence="7">
    <location>
        <position position="30"/>
    </location>
</feature>
<dbReference type="InterPro" id="IPR004872">
    <property type="entry name" value="Lipoprotein_NlpA"/>
</dbReference>